<dbReference type="KEGG" id="nnu:104594608"/>
<keyword evidence="4" id="KW-0238">DNA-binding</keyword>
<evidence type="ECO:0000256" key="4">
    <source>
        <dbReference type="ARBA" id="ARBA00023125"/>
    </source>
</evidence>
<proteinExistence type="predicted"/>
<evidence type="ECO:0000256" key="6">
    <source>
        <dbReference type="ARBA" id="ARBA00023163"/>
    </source>
</evidence>
<dbReference type="Pfam" id="PF00249">
    <property type="entry name" value="Myb_DNA-binding"/>
    <property type="match status" value="2"/>
</dbReference>
<evidence type="ECO:0000256" key="2">
    <source>
        <dbReference type="ARBA" id="ARBA00022737"/>
    </source>
</evidence>
<reference evidence="9" key="1">
    <citation type="submission" date="2025-08" db="UniProtKB">
        <authorList>
            <consortium name="RefSeq"/>
        </authorList>
    </citation>
    <scope>IDENTIFICATION</scope>
</reference>
<keyword evidence="3" id="KW-0805">Transcription regulation</keyword>
<dbReference type="InterPro" id="IPR017930">
    <property type="entry name" value="Myb_dom"/>
</dbReference>
<keyword evidence="5" id="KW-0010">Activator</keyword>
<evidence type="ECO:0000256" key="5">
    <source>
        <dbReference type="ARBA" id="ARBA00023159"/>
    </source>
</evidence>
<keyword evidence="6" id="KW-0804">Transcription</keyword>
<dbReference type="Gene3D" id="1.10.10.60">
    <property type="entry name" value="Homeodomain-like"/>
    <property type="match status" value="2"/>
</dbReference>
<dbReference type="PROSITE" id="PS50090">
    <property type="entry name" value="MYB_LIKE"/>
    <property type="match status" value="2"/>
</dbReference>
<dbReference type="InterPro" id="IPR001005">
    <property type="entry name" value="SANT/Myb"/>
</dbReference>
<dbReference type="SMART" id="SM00717">
    <property type="entry name" value="SANT"/>
    <property type="match status" value="2"/>
</dbReference>
<comment type="subcellular location">
    <subcellularLocation>
        <location evidence="1">Nucleus</location>
    </subcellularLocation>
</comment>
<dbReference type="eggNOG" id="KOG0048">
    <property type="taxonomic scope" value="Eukaryota"/>
</dbReference>
<dbReference type="SUPFAM" id="SSF46689">
    <property type="entry name" value="Homeodomain-like"/>
    <property type="match status" value="1"/>
</dbReference>
<protein>
    <submittedName>
        <fullName evidence="9">Transcription factor MYB114-like</fullName>
    </submittedName>
</protein>
<dbReference type="GO" id="GO:0005634">
    <property type="term" value="C:nucleus"/>
    <property type="evidence" value="ECO:0000318"/>
    <property type="project" value="GO_Central"/>
</dbReference>
<evidence type="ECO:0000313" key="9">
    <source>
        <dbReference type="RefSeq" id="XP_010253283.1"/>
    </source>
</evidence>
<dbReference type="OrthoDB" id="2143914at2759"/>
<name>A0A1U7ZHH6_NELNU</name>
<dbReference type="PROSITE" id="PS51294">
    <property type="entry name" value="HTH_MYB"/>
    <property type="match status" value="2"/>
</dbReference>
<keyword evidence="7" id="KW-0539">Nucleus</keyword>
<organism evidence="8 9">
    <name type="scientific">Nelumbo nucifera</name>
    <name type="common">Sacred lotus</name>
    <dbReference type="NCBI Taxonomy" id="4432"/>
    <lineage>
        <taxon>Eukaryota</taxon>
        <taxon>Viridiplantae</taxon>
        <taxon>Streptophyta</taxon>
        <taxon>Embryophyta</taxon>
        <taxon>Tracheophyta</taxon>
        <taxon>Spermatophyta</taxon>
        <taxon>Magnoliopsida</taxon>
        <taxon>Proteales</taxon>
        <taxon>Nelumbonaceae</taxon>
        <taxon>Nelumbo</taxon>
    </lineage>
</organism>
<dbReference type="AlphaFoldDB" id="A0A1U7ZHH6"/>
<dbReference type="PANTHER" id="PTHR47999:SF24">
    <property type="entry name" value="TRANSCRIPTION FACTOR MYB90"/>
    <property type="match status" value="1"/>
</dbReference>
<dbReference type="Proteomes" id="UP000189703">
    <property type="component" value="Unplaced"/>
</dbReference>
<dbReference type="GO" id="GO:0006355">
    <property type="term" value="P:regulation of DNA-templated transcription"/>
    <property type="evidence" value="ECO:0000318"/>
    <property type="project" value="GO_Central"/>
</dbReference>
<dbReference type="OMA" id="FLDHDEM"/>
<keyword evidence="2" id="KW-0677">Repeat</keyword>
<dbReference type="InterPro" id="IPR009057">
    <property type="entry name" value="Homeodomain-like_sf"/>
</dbReference>
<dbReference type="PANTHER" id="PTHR47999">
    <property type="entry name" value="TRANSCRIPTION FACTOR MYB8-RELATED-RELATED"/>
    <property type="match status" value="1"/>
</dbReference>
<evidence type="ECO:0000256" key="3">
    <source>
        <dbReference type="ARBA" id="ARBA00023015"/>
    </source>
</evidence>
<evidence type="ECO:0000256" key="7">
    <source>
        <dbReference type="ARBA" id="ARBA00023242"/>
    </source>
</evidence>
<keyword evidence="8" id="KW-1185">Reference proteome</keyword>
<dbReference type="InterPro" id="IPR015495">
    <property type="entry name" value="Myb_TF_plants"/>
</dbReference>
<sequence>MLSNPGLRKGSWTEEEDILLRECIEKYGEGKWHRVPVRAGLKRCRKSCRLRWLNYLKPDIKRGQFTADEVDLITRLHKLLGNRWSLIAGRLPGRTANDIKNYCNTRMRKNKVSPRKEKETTDDKIVTQKTKVFRPRPLNFCKNSPCFLRRMADSTSVGAVSHPQTGEEMPSNNNNNNNNEVFLSLDLPPPTDEALPWWKSILAGCENEIVGDNGISCSISGGSSEQDVELLLKSLWAEEWTQKCWS</sequence>
<dbReference type="GeneID" id="104594608"/>
<evidence type="ECO:0000313" key="8">
    <source>
        <dbReference type="Proteomes" id="UP000189703"/>
    </source>
</evidence>
<dbReference type="FunCoup" id="A0A1U7ZHH6">
    <property type="interactions" value="6"/>
</dbReference>
<dbReference type="RefSeq" id="XP_010253283.1">
    <property type="nucleotide sequence ID" value="XM_010254981.1"/>
</dbReference>
<gene>
    <name evidence="9" type="primary">LOC104594608</name>
</gene>
<dbReference type="CDD" id="cd00167">
    <property type="entry name" value="SANT"/>
    <property type="match status" value="2"/>
</dbReference>
<dbReference type="FunFam" id="1.10.10.60:FF:000218">
    <property type="entry name" value="Myb transcription factor"/>
    <property type="match status" value="1"/>
</dbReference>
<dbReference type="GO" id="GO:0000987">
    <property type="term" value="F:cis-regulatory region sequence-specific DNA binding"/>
    <property type="evidence" value="ECO:0000318"/>
    <property type="project" value="GO_Central"/>
</dbReference>
<accession>A0A1U7ZHH6</accession>
<evidence type="ECO:0000256" key="1">
    <source>
        <dbReference type="ARBA" id="ARBA00004123"/>
    </source>
</evidence>